<dbReference type="STRING" id="226506.SAMN04488519_101133"/>
<evidence type="ECO:0000313" key="2">
    <source>
        <dbReference type="Proteomes" id="UP000199564"/>
    </source>
</evidence>
<protein>
    <recommendedName>
        <fullName evidence="3">C-terminal domain of CHU protein family protein</fullName>
    </recommendedName>
</protein>
<sequence>MKTNAQFPKWKIGVLFILFLVMTGGLAAKKVITEAIQPNSSNHAYQADPNLVGPENLCIIFGGVIGTFSGGGDPQDVYSWEVTDPQGNVIFDRTGGGPQFETVKVAFNEIGLYKVELSVRRATSIIYQDDLTVNVKKGPELVLLPDYLICSYTPVQLTAIDPNTSTISDYTFIWKDFNGKVIGDQNTVTVLDEGFYQVELFLTNNTSGAAECLITGTTYVGPSLDFEIQLSKSAICQGEALSAGLDTPYPGDWSIIKPSSNDKTDLGSAFEIPLNNTDISSPGEYTIIFSAIDPNYPGCRSERRKIFTVNESPNLNFTIQNRPDNCVVNNGAFTINASTDLDSLIVVEIGFFQSNVPENQVVSLSNLEAQIYTISAYSNGCKLTTLLDLAPKDPPINTGDVPDINEPTIEVEPETCGAIGVNLGKLKLIFNQGNVDGEYRVMSNGIGTIVKGFIQNQQVVEQTLAGGTYFLELNIDGCAYPTQEIIIESKNLVNFSVPKKINICESFELIPETSEDLILTLTDPSGNEITKNSGEPFILTKGGSYSLLGKASDSSTGGCPKRTTFEVNVIPKINFDLILLEEDCFGNKIYKTEITGLKPEQTSIRWLNESGDIVGRGELFYPTSNGKFTLNVQPLETGSCPNEPIAFEIEPPVLSVPMDLSASKICPEPGTSTITLSTTKSAVNRLEWIYFDINDNREDLPQFHNQFEIEVTREGSYEAVAFNKIGCEIGRNFIQVEKSTFLTPPNLEEVYTVCSKKNNLPGIDPGDYASYEWYFEEDLVSTNRIYKPDQVGTYSLIVTTIDGCEFFSTFTTYDACNFKVVFPNAMVLNDSNRDFRVLVSLGVTEAEVFIYNRTGELIFHSFINEIPIEKPILNWDGRTLQGNKVPLGTYAVVLALRNKIYGFEEKITSSLFVIE</sequence>
<evidence type="ECO:0000313" key="1">
    <source>
        <dbReference type="EMBL" id="SFN61048.1"/>
    </source>
</evidence>
<dbReference type="EMBL" id="FOVW01000001">
    <property type="protein sequence ID" value="SFN61048.1"/>
    <property type="molecule type" value="Genomic_DNA"/>
</dbReference>
<reference evidence="2" key="1">
    <citation type="submission" date="2016-10" db="EMBL/GenBank/DDBJ databases">
        <authorList>
            <person name="Varghese N."/>
            <person name="Submissions S."/>
        </authorList>
    </citation>
    <scope>NUCLEOTIDE SEQUENCE [LARGE SCALE GENOMIC DNA]</scope>
    <source>
        <strain evidence="2">DSM 15282</strain>
    </source>
</reference>
<keyword evidence="2" id="KW-1185">Reference proteome</keyword>
<organism evidence="1 2">
    <name type="scientific">Algoriphagus ornithinivorans</name>
    <dbReference type="NCBI Taxonomy" id="226506"/>
    <lineage>
        <taxon>Bacteria</taxon>
        <taxon>Pseudomonadati</taxon>
        <taxon>Bacteroidota</taxon>
        <taxon>Cytophagia</taxon>
        <taxon>Cytophagales</taxon>
        <taxon>Cyclobacteriaceae</taxon>
        <taxon>Algoriphagus</taxon>
    </lineage>
</organism>
<gene>
    <name evidence="1" type="ORF">SAMN04488519_101133</name>
</gene>
<evidence type="ECO:0008006" key="3">
    <source>
        <dbReference type="Google" id="ProtNLM"/>
    </source>
</evidence>
<dbReference type="Proteomes" id="UP000199564">
    <property type="component" value="Unassembled WGS sequence"/>
</dbReference>
<accession>A0A1I5AF32</accession>
<dbReference type="RefSeq" id="WP_139217412.1">
    <property type="nucleotide sequence ID" value="NZ_FOVW01000001.1"/>
</dbReference>
<proteinExistence type="predicted"/>
<name>A0A1I5AF32_9BACT</name>
<dbReference type="AlphaFoldDB" id="A0A1I5AF32"/>